<dbReference type="PANTHER" id="PTHR31459:SF2">
    <property type="entry name" value="OS03G0843300 PROTEIN"/>
    <property type="match status" value="1"/>
</dbReference>
<feature type="chain" id="PRO_5002665101" description="Late embryogenesis abundant protein LEA-2 subgroup domain-containing protein" evidence="1">
    <location>
        <begin position="19"/>
        <end position="274"/>
    </location>
</feature>
<keyword evidence="4" id="KW-1185">Reference proteome</keyword>
<evidence type="ECO:0000256" key="1">
    <source>
        <dbReference type="SAM" id="SignalP"/>
    </source>
</evidence>
<dbReference type="HOGENOM" id="CLU_1015154_0_0_6"/>
<name>A4BAE2_9GAMM</name>
<dbReference type="Proteomes" id="UP000005953">
    <property type="component" value="Unassembled WGS sequence"/>
</dbReference>
<evidence type="ECO:0000313" key="3">
    <source>
        <dbReference type="EMBL" id="EAR10898.1"/>
    </source>
</evidence>
<evidence type="ECO:0000313" key="4">
    <source>
        <dbReference type="Proteomes" id="UP000005953"/>
    </source>
</evidence>
<sequence length="274" mass="30189">MRYWPILVALLFSSCANLSLTDVYRTPDFQYQSTRLTAVSLDALTGQSSIQIRNRNPYQIPVSELETELWLEGQPWLTLSNRSIGGLPANGTIETELDWALVYDELARRAGDVYRAGEATLTLRMRPTLDVPVLGPQTLDWSAQFTVPIPKLPKLRLTDWSVRSLTLTEVTLALGVEVENPNVFSIATRGVALDLDRNGRSLASLGLADQTLDSKTTRTQQVMVSLSILDVGLSLANALNSGEWPQNLNLDWQGNWSSSDLAVPLPSLPGGQVR</sequence>
<dbReference type="OrthoDB" id="6196336at2"/>
<accession>A4BAE2</accession>
<comment type="caution">
    <text evidence="3">The sequence shown here is derived from an EMBL/GenBank/DDBJ whole genome shotgun (WGS) entry which is preliminary data.</text>
</comment>
<dbReference type="STRING" id="314283.MED297_10321"/>
<protein>
    <recommendedName>
        <fullName evidence="2">Late embryogenesis abundant protein LEA-2 subgroup domain-containing protein</fullName>
    </recommendedName>
</protein>
<dbReference type="SUPFAM" id="SSF117070">
    <property type="entry name" value="LEA14-like"/>
    <property type="match status" value="2"/>
</dbReference>
<dbReference type="RefSeq" id="WP_008041471.1">
    <property type="nucleotide sequence ID" value="NZ_CH724149.1"/>
</dbReference>
<dbReference type="InterPro" id="IPR004864">
    <property type="entry name" value="LEA_2"/>
</dbReference>
<keyword evidence="1" id="KW-0732">Signal</keyword>
<dbReference type="EMBL" id="AAOE01000002">
    <property type="protein sequence ID" value="EAR10898.1"/>
    <property type="molecule type" value="Genomic_DNA"/>
</dbReference>
<dbReference type="PROSITE" id="PS51257">
    <property type="entry name" value="PROKAR_LIPOPROTEIN"/>
    <property type="match status" value="1"/>
</dbReference>
<dbReference type="Pfam" id="PF03168">
    <property type="entry name" value="LEA_2"/>
    <property type="match status" value="1"/>
</dbReference>
<dbReference type="InterPro" id="IPR045043">
    <property type="entry name" value="Lea14-like"/>
</dbReference>
<dbReference type="Gene3D" id="2.60.40.1820">
    <property type="match status" value="2"/>
</dbReference>
<feature type="domain" description="Late embryogenesis abundant protein LEA-2 subgroup" evidence="2">
    <location>
        <begin position="50"/>
        <end position="138"/>
    </location>
</feature>
<dbReference type="PANTHER" id="PTHR31459">
    <property type="match status" value="1"/>
</dbReference>
<reference evidence="3 4" key="1">
    <citation type="submission" date="2006-02" db="EMBL/GenBank/DDBJ databases">
        <authorList>
            <person name="Pinhassi J."/>
            <person name="Pedros-Alio C."/>
            <person name="Ferriera S."/>
            <person name="Johnson J."/>
            <person name="Kravitz S."/>
            <person name="Halpern A."/>
            <person name="Remington K."/>
            <person name="Beeson K."/>
            <person name="Tran B."/>
            <person name="Rogers Y.-H."/>
            <person name="Friedman R."/>
            <person name="Venter J.C."/>
        </authorList>
    </citation>
    <scope>NUCLEOTIDE SEQUENCE [LARGE SCALE GENOMIC DNA]</scope>
    <source>
        <strain evidence="3 4">MED297</strain>
    </source>
</reference>
<feature type="signal peptide" evidence="1">
    <location>
        <begin position="1"/>
        <end position="18"/>
    </location>
</feature>
<organism evidence="3 4">
    <name type="scientific">Reinekea blandensis MED297</name>
    <dbReference type="NCBI Taxonomy" id="314283"/>
    <lineage>
        <taxon>Bacteria</taxon>
        <taxon>Pseudomonadati</taxon>
        <taxon>Pseudomonadota</taxon>
        <taxon>Gammaproteobacteria</taxon>
        <taxon>Oceanospirillales</taxon>
        <taxon>Saccharospirillaceae</taxon>
        <taxon>Reinekea</taxon>
    </lineage>
</organism>
<gene>
    <name evidence="3" type="ORF">MED297_10321</name>
</gene>
<evidence type="ECO:0000259" key="2">
    <source>
        <dbReference type="Pfam" id="PF03168"/>
    </source>
</evidence>
<dbReference type="AlphaFoldDB" id="A4BAE2"/>
<proteinExistence type="predicted"/>